<sequence length="60" mass="6895">MKLEHTTLDPAATGPSDESAATRLLWRVSYTHDPRLLMRRSDSQERTWCTREAPRVGKIV</sequence>
<comment type="caution">
    <text evidence="1">The sequence shown here is derived from an EMBL/GenBank/DDBJ whole genome shotgun (WGS) entry which is preliminary data.</text>
</comment>
<organism evidence="1 2">
    <name type="scientific">Ficus carica</name>
    <name type="common">Common fig</name>
    <dbReference type="NCBI Taxonomy" id="3494"/>
    <lineage>
        <taxon>Eukaryota</taxon>
        <taxon>Viridiplantae</taxon>
        <taxon>Streptophyta</taxon>
        <taxon>Embryophyta</taxon>
        <taxon>Tracheophyta</taxon>
        <taxon>Spermatophyta</taxon>
        <taxon>Magnoliopsida</taxon>
        <taxon>eudicotyledons</taxon>
        <taxon>Gunneridae</taxon>
        <taxon>Pentapetalae</taxon>
        <taxon>rosids</taxon>
        <taxon>fabids</taxon>
        <taxon>Rosales</taxon>
        <taxon>Moraceae</taxon>
        <taxon>Ficeae</taxon>
        <taxon>Ficus</taxon>
    </lineage>
</organism>
<evidence type="ECO:0000313" key="1">
    <source>
        <dbReference type="EMBL" id="GMN51874.1"/>
    </source>
</evidence>
<dbReference type="AlphaFoldDB" id="A0AA88AFY5"/>
<keyword evidence="2" id="KW-1185">Reference proteome</keyword>
<dbReference type="Proteomes" id="UP001187192">
    <property type="component" value="Unassembled WGS sequence"/>
</dbReference>
<protein>
    <submittedName>
        <fullName evidence="1">Uncharacterized protein</fullName>
    </submittedName>
</protein>
<gene>
    <name evidence="1" type="ORF">TIFTF001_021031</name>
</gene>
<proteinExistence type="predicted"/>
<accession>A0AA88AFY5</accession>
<dbReference type="EMBL" id="BTGU01000039">
    <property type="protein sequence ID" value="GMN51874.1"/>
    <property type="molecule type" value="Genomic_DNA"/>
</dbReference>
<name>A0AA88AFY5_FICCA</name>
<reference evidence="1" key="1">
    <citation type="submission" date="2023-07" db="EMBL/GenBank/DDBJ databases">
        <title>draft genome sequence of fig (Ficus carica).</title>
        <authorList>
            <person name="Takahashi T."/>
            <person name="Nishimura K."/>
        </authorList>
    </citation>
    <scope>NUCLEOTIDE SEQUENCE</scope>
</reference>
<evidence type="ECO:0000313" key="2">
    <source>
        <dbReference type="Proteomes" id="UP001187192"/>
    </source>
</evidence>